<dbReference type="PIRSF" id="PIRSF000641">
    <property type="entry name" value="SRK"/>
    <property type="match status" value="1"/>
</dbReference>
<keyword evidence="13" id="KW-0675">Receptor</keyword>
<keyword evidence="12" id="KW-1015">Disulfide bond</keyword>
<dbReference type="PROSITE" id="PS00108">
    <property type="entry name" value="PROTEIN_KINASE_ST"/>
    <property type="match status" value="1"/>
</dbReference>
<keyword evidence="5 19" id="KW-0812">Transmembrane</keyword>
<gene>
    <name evidence="24" type="ORF">FSB_LOCUS39480</name>
</gene>
<evidence type="ECO:0000256" key="11">
    <source>
        <dbReference type="ARBA" id="ARBA00023136"/>
    </source>
</evidence>
<dbReference type="EC" id="2.7.11.1" evidence="17"/>
<evidence type="ECO:0000259" key="21">
    <source>
        <dbReference type="PROSITE" id="PS50011"/>
    </source>
</evidence>
<dbReference type="SUPFAM" id="SSF51110">
    <property type="entry name" value="alpha-D-mannose-specific plant lectins"/>
    <property type="match status" value="1"/>
</dbReference>
<dbReference type="PROSITE" id="PS00107">
    <property type="entry name" value="PROTEIN_KINASE_ATP"/>
    <property type="match status" value="1"/>
</dbReference>
<dbReference type="GO" id="GO:0004674">
    <property type="term" value="F:protein serine/threonine kinase activity"/>
    <property type="evidence" value="ECO:0007669"/>
    <property type="project" value="UniProtKB-KW"/>
</dbReference>
<dbReference type="FunFam" id="3.30.200.20:FF:000178">
    <property type="entry name" value="serine/threonine-protein kinase PBS1-like"/>
    <property type="match status" value="1"/>
</dbReference>
<dbReference type="PROSITE" id="PS50927">
    <property type="entry name" value="BULB_LECTIN"/>
    <property type="match status" value="1"/>
</dbReference>
<dbReference type="InterPro" id="IPR051343">
    <property type="entry name" value="G-type_lectin_kinases/EP1-like"/>
</dbReference>
<evidence type="ECO:0000256" key="2">
    <source>
        <dbReference type="ARBA" id="ARBA00022527"/>
    </source>
</evidence>
<keyword evidence="2 17" id="KW-0723">Serine/threonine-protein kinase</keyword>
<keyword evidence="8 17" id="KW-0418">Kinase</keyword>
<keyword evidence="4 17" id="KW-0808">Transferase</keyword>
<organism evidence="24">
    <name type="scientific">Fagus sylvatica</name>
    <name type="common">Beechnut</name>
    <dbReference type="NCBI Taxonomy" id="28930"/>
    <lineage>
        <taxon>Eukaryota</taxon>
        <taxon>Viridiplantae</taxon>
        <taxon>Streptophyta</taxon>
        <taxon>Embryophyta</taxon>
        <taxon>Tracheophyta</taxon>
        <taxon>Spermatophyta</taxon>
        <taxon>Magnoliopsida</taxon>
        <taxon>eudicotyledons</taxon>
        <taxon>Gunneridae</taxon>
        <taxon>Pentapetalae</taxon>
        <taxon>rosids</taxon>
        <taxon>fabids</taxon>
        <taxon>Fagales</taxon>
        <taxon>Fagaceae</taxon>
        <taxon>Fagus</taxon>
    </lineage>
</organism>
<comment type="subcellular location">
    <subcellularLocation>
        <location evidence="1">Membrane</location>
        <topology evidence="1">Single-pass membrane protein</topology>
    </subcellularLocation>
</comment>
<evidence type="ECO:0000256" key="20">
    <source>
        <dbReference type="SAM" id="SignalP"/>
    </source>
</evidence>
<evidence type="ECO:0000256" key="3">
    <source>
        <dbReference type="ARBA" id="ARBA00022536"/>
    </source>
</evidence>
<dbReference type="SMART" id="SM00220">
    <property type="entry name" value="S_TKc"/>
    <property type="match status" value="1"/>
</dbReference>
<dbReference type="Gene3D" id="2.90.10.30">
    <property type="match status" value="1"/>
</dbReference>
<evidence type="ECO:0000256" key="4">
    <source>
        <dbReference type="ARBA" id="ARBA00022679"/>
    </source>
</evidence>
<feature type="binding site" evidence="18">
    <location>
        <position position="555"/>
    </location>
    <ligand>
        <name>ATP</name>
        <dbReference type="ChEBI" id="CHEBI:30616"/>
    </ligand>
</feature>
<dbReference type="Pfam" id="PF00069">
    <property type="entry name" value="Pkinase"/>
    <property type="match status" value="1"/>
</dbReference>
<evidence type="ECO:0000259" key="22">
    <source>
        <dbReference type="PROSITE" id="PS50927"/>
    </source>
</evidence>
<keyword evidence="7 17" id="KW-0547">Nucleotide-binding</keyword>
<feature type="domain" description="Bulb-type lectin" evidence="22">
    <location>
        <begin position="54"/>
        <end position="182"/>
    </location>
</feature>
<dbReference type="Gene3D" id="3.30.200.20">
    <property type="entry name" value="Phosphorylase Kinase, domain 1"/>
    <property type="match status" value="1"/>
</dbReference>
<evidence type="ECO:0000256" key="7">
    <source>
        <dbReference type="ARBA" id="ARBA00022741"/>
    </source>
</evidence>
<proteinExistence type="inferred from homology"/>
<dbReference type="InterPro" id="IPR003609">
    <property type="entry name" value="Pan_app"/>
</dbReference>
<dbReference type="GO" id="GO:0005524">
    <property type="term" value="F:ATP binding"/>
    <property type="evidence" value="ECO:0007669"/>
    <property type="project" value="UniProtKB-UniRule"/>
</dbReference>
<protein>
    <recommendedName>
        <fullName evidence="17">Receptor-like serine/threonine-protein kinase</fullName>
        <ecNumber evidence="17">2.7.11.1</ecNumber>
    </recommendedName>
</protein>
<evidence type="ECO:0000256" key="8">
    <source>
        <dbReference type="ARBA" id="ARBA00022777"/>
    </source>
</evidence>
<dbReference type="PROSITE" id="PS50011">
    <property type="entry name" value="PROTEIN_KINASE_DOM"/>
    <property type="match status" value="1"/>
</dbReference>
<reference evidence="24" key="1">
    <citation type="submission" date="2018-02" db="EMBL/GenBank/DDBJ databases">
        <authorList>
            <person name="Cohen D.B."/>
            <person name="Kent A.D."/>
        </authorList>
    </citation>
    <scope>NUCLEOTIDE SEQUENCE</scope>
</reference>
<name>A0A2N9HI25_FAGSY</name>
<dbReference type="EMBL" id="OIVN01003485">
    <property type="protein sequence ID" value="SPD11598.1"/>
    <property type="molecule type" value="Genomic_DNA"/>
</dbReference>
<dbReference type="PANTHER" id="PTHR47976">
    <property type="entry name" value="G-TYPE LECTIN S-RECEPTOR-LIKE SERINE/THREONINE-PROTEIN KINASE SD2-5"/>
    <property type="match status" value="1"/>
</dbReference>
<feature type="signal peptide" evidence="20">
    <location>
        <begin position="1"/>
        <end position="26"/>
    </location>
</feature>
<evidence type="ECO:0000256" key="19">
    <source>
        <dbReference type="SAM" id="Phobius"/>
    </source>
</evidence>
<evidence type="ECO:0000256" key="18">
    <source>
        <dbReference type="PROSITE-ProRule" id="PRU10141"/>
    </source>
</evidence>
<evidence type="ECO:0000313" key="24">
    <source>
        <dbReference type="EMBL" id="SPD11598.1"/>
    </source>
</evidence>
<dbReference type="Gene3D" id="1.10.510.10">
    <property type="entry name" value="Transferase(Phosphotransferase) domain 1"/>
    <property type="match status" value="1"/>
</dbReference>
<comment type="similarity">
    <text evidence="17">Belongs to the protein kinase superfamily. Ser/Thr protein kinase family.</text>
</comment>
<evidence type="ECO:0000256" key="6">
    <source>
        <dbReference type="ARBA" id="ARBA00022729"/>
    </source>
</evidence>
<dbReference type="FunFam" id="2.90.10.30:FF:000003">
    <property type="entry name" value="Os04g0303100 protein"/>
    <property type="match status" value="1"/>
</dbReference>
<evidence type="ECO:0000256" key="13">
    <source>
        <dbReference type="ARBA" id="ARBA00023170"/>
    </source>
</evidence>
<dbReference type="GO" id="GO:0106310">
    <property type="term" value="F:protein serine kinase activity"/>
    <property type="evidence" value="ECO:0007669"/>
    <property type="project" value="RHEA"/>
</dbReference>
<evidence type="ECO:0000256" key="9">
    <source>
        <dbReference type="ARBA" id="ARBA00022840"/>
    </source>
</evidence>
<evidence type="ECO:0000256" key="5">
    <source>
        <dbReference type="ARBA" id="ARBA00022692"/>
    </source>
</evidence>
<dbReference type="InterPro" id="IPR008271">
    <property type="entry name" value="Ser/Thr_kinase_AS"/>
</dbReference>
<evidence type="ECO:0000256" key="15">
    <source>
        <dbReference type="ARBA" id="ARBA00047899"/>
    </source>
</evidence>
<dbReference type="InterPro" id="IPR036426">
    <property type="entry name" value="Bulb-type_lectin_dom_sf"/>
</dbReference>
<keyword evidence="10 19" id="KW-1133">Transmembrane helix</keyword>
<dbReference type="InterPro" id="IPR001480">
    <property type="entry name" value="Bulb-type_lectin_dom"/>
</dbReference>
<dbReference type="SUPFAM" id="SSF56112">
    <property type="entry name" value="Protein kinase-like (PK-like)"/>
    <property type="match status" value="1"/>
</dbReference>
<evidence type="ECO:0000259" key="23">
    <source>
        <dbReference type="PROSITE" id="PS50948"/>
    </source>
</evidence>
<dbReference type="InterPro" id="IPR000719">
    <property type="entry name" value="Prot_kinase_dom"/>
</dbReference>
<dbReference type="InterPro" id="IPR024171">
    <property type="entry name" value="SRK-like_kinase"/>
</dbReference>
<evidence type="ECO:0000256" key="17">
    <source>
        <dbReference type="PIRNR" id="PIRNR000641"/>
    </source>
</evidence>
<dbReference type="FunFam" id="1.10.510.10:FF:001023">
    <property type="entry name" value="Os07g0541700 protein"/>
    <property type="match status" value="1"/>
</dbReference>
<keyword evidence="6 20" id="KW-0732">Signal</keyword>
<keyword evidence="3" id="KW-0245">EGF-like domain</keyword>
<evidence type="ECO:0000256" key="16">
    <source>
        <dbReference type="ARBA" id="ARBA00048679"/>
    </source>
</evidence>
<dbReference type="InterPro" id="IPR017441">
    <property type="entry name" value="Protein_kinase_ATP_BS"/>
</dbReference>
<comment type="catalytic activity">
    <reaction evidence="15 17">
        <text>L-threonyl-[protein] + ATP = O-phospho-L-threonyl-[protein] + ADP + H(+)</text>
        <dbReference type="Rhea" id="RHEA:46608"/>
        <dbReference type="Rhea" id="RHEA-COMP:11060"/>
        <dbReference type="Rhea" id="RHEA-COMP:11605"/>
        <dbReference type="ChEBI" id="CHEBI:15378"/>
        <dbReference type="ChEBI" id="CHEBI:30013"/>
        <dbReference type="ChEBI" id="CHEBI:30616"/>
        <dbReference type="ChEBI" id="CHEBI:61977"/>
        <dbReference type="ChEBI" id="CHEBI:456216"/>
        <dbReference type="EC" id="2.7.11.1"/>
    </reaction>
</comment>
<feature type="chain" id="PRO_5014841509" description="Receptor-like serine/threonine-protein kinase" evidence="20">
    <location>
        <begin position="27"/>
        <end position="815"/>
    </location>
</feature>
<sequence length="815" mass="92596">MGISCFWCGVLLYLALFLTPFPLVTAQLPLGYLTVNSSTSWTNTLSAPNSVKFDDGSFMRIILSRGSPNLSYEYACGCGFFYNQTYNSSLFVIFSLYYYDGNFSTDGDVPEVVWSANPNNPVGINAGLQLTSERGLVLQDANGTIAWSTNISSKSVAALNLTDMCNLVLLDEQNATIWQSFDHPTDTLVLGQKLVAGQNLTSQGGLNKFSLSLTGKGWFFYINSNPPQCYHSYNPDNVPFSYVQFHNQSLDFFIVNEPSPGSLYVRSELPTTSKYMRFGPDGHLRVYDSYWDEADDFLRIGYCRYPTACGNYGICTNDQCSCPRAINGTNYFRAVNDMLPNLGCSLITPLSCEASENHILLELHNITYFAFQTPSLRDIISPDHRHIDLENCKKACLKDCSCKAAIYNSSNLVGNCYLQSQIFSLMSIDEKQETYFKVYIKVHKVQNVPISAVPPRQLTHDGKKKHSFEIILGSSVTSFFVLFILITIFVFPFWKKENFDEAEDHYLDHVPGMPTRYSYHDLQAMTENFSKELGAGGFGTVFEGTSIDGIKVAVKRLDGLSQIKKSFLAEVETIGSIHHFNLVRLIGFCAEKSHRLLVYEYMSNGSLDRWVLHKNPEKLLDWEHRKKIVLDIARGLTYLHEECRQKIVHLDIKPHNILLDENFNAKVSDFGLSKLVDRDQSQVVTNMRGTPGYMAPEWKKIEEDRLLDLVDNYSEDMQLHGAEVVNMMRVAARCLQNDYTKRPSMSMVVKVLEDVENVESDLDYFFWNPPLPNMGVELIIMKCMLLVLLHYCLQFYQDRDDFSVFNVPNKKFQSC</sequence>
<evidence type="ECO:0000256" key="14">
    <source>
        <dbReference type="ARBA" id="ARBA00023180"/>
    </source>
</evidence>
<dbReference type="InterPro" id="IPR011009">
    <property type="entry name" value="Kinase-like_dom_sf"/>
</dbReference>
<accession>A0A2N9HI25</accession>
<feature type="domain" description="Apple" evidence="23">
    <location>
        <begin position="352"/>
        <end position="440"/>
    </location>
</feature>
<keyword evidence="14" id="KW-0325">Glycoprotein</keyword>
<dbReference type="PROSITE" id="PS50948">
    <property type="entry name" value="PAN"/>
    <property type="match status" value="1"/>
</dbReference>
<comment type="catalytic activity">
    <reaction evidence="16 17">
        <text>L-seryl-[protein] + ATP = O-phospho-L-seryl-[protein] + ADP + H(+)</text>
        <dbReference type="Rhea" id="RHEA:17989"/>
        <dbReference type="Rhea" id="RHEA-COMP:9863"/>
        <dbReference type="Rhea" id="RHEA-COMP:11604"/>
        <dbReference type="ChEBI" id="CHEBI:15378"/>
        <dbReference type="ChEBI" id="CHEBI:29999"/>
        <dbReference type="ChEBI" id="CHEBI:30616"/>
        <dbReference type="ChEBI" id="CHEBI:83421"/>
        <dbReference type="ChEBI" id="CHEBI:456216"/>
        <dbReference type="EC" id="2.7.11.1"/>
    </reaction>
</comment>
<keyword evidence="9 17" id="KW-0067">ATP-binding</keyword>
<evidence type="ECO:0000256" key="10">
    <source>
        <dbReference type="ARBA" id="ARBA00022989"/>
    </source>
</evidence>
<evidence type="ECO:0000256" key="1">
    <source>
        <dbReference type="ARBA" id="ARBA00004167"/>
    </source>
</evidence>
<evidence type="ECO:0000256" key="12">
    <source>
        <dbReference type="ARBA" id="ARBA00023157"/>
    </source>
</evidence>
<dbReference type="Pfam" id="PF08276">
    <property type="entry name" value="PAN_2"/>
    <property type="match status" value="1"/>
</dbReference>
<feature type="domain" description="Protein kinase" evidence="21">
    <location>
        <begin position="527"/>
        <end position="815"/>
    </location>
</feature>
<dbReference type="GO" id="GO:0016020">
    <property type="term" value="C:membrane"/>
    <property type="evidence" value="ECO:0007669"/>
    <property type="project" value="UniProtKB-SubCell"/>
</dbReference>
<dbReference type="CDD" id="cd00028">
    <property type="entry name" value="B_lectin"/>
    <property type="match status" value="1"/>
</dbReference>
<dbReference type="SMART" id="SM00108">
    <property type="entry name" value="B_lectin"/>
    <property type="match status" value="1"/>
</dbReference>
<feature type="transmembrane region" description="Helical" evidence="19">
    <location>
        <begin position="470"/>
        <end position="494"/>
    </location>
</feature>
<dbReference type="Pfam" id="PF01453">
    <property type="entry name" value="B_lectin"/>
    <property type="match status" value="1"/>
</dbReference>
<keyword evidence="11 19" id="KW-0472">Membrane</keyword>
<dbReference type="PANTHER" id="PTHR47976:SF30">
    <property type="entry name" value="RECEPTOR-LIKE SERINE_THREONINE-PROTEIN KINASE"/>
    <property type="match status" value="1"/>
</dbReference>
<dbReference type="AlphaFoldDB" id="A0A2N9HI25"/>